<feature type="repeat" description="Solcar" evidence="10">
    <location>
        <begin position="216"/>
        <end position="303"/>
    </location>
</feature>
<dbReference type="GO" id="GO:0005743">
    <property type="term" value="C:mitochondrial inner membrane"/>
    <property type="evidence" value="ECO:0007669"/>
    <property type="project" value="UniProtKB-SubCell"/>
</dbReference>
<dbReference type="Pfam" id="PF00153">
    <property type="entry name" value="Mito_carr"/>
    <property type="match status" value="3"/>
</dbReference>
<proteinExistence type="inferred from homology"/>
<evidence type="ECO:0000256" key="9">
    <source>
        <dbReference type="ARBA" id="ARBA00023136"/>
    </source>
</evidence>
<evidence type="ECO:0000256" key="5">
    <source>
        <dbReference type="ARBA" id="ARBA00022737"/>
    </source>
</evidence>
<keyword evidence="6" id="KW-0999">Mitochondrion inner membrane</keyword>
<comment type="similarity">
    <text evidence="2 11">Belongs to the mitochondrial carrier (TC 2.A.29) family.</text>
</comment>
<dbReference type="PANTHER" id="PTHR45624">
    <property type="entry name" value="MITOCHONDRIAL BASIC AMINO ACIDS TRANSPORTER-RELATED"/>
    <property type="match status" value="1"/>
</dbReference>
<evidence type="ECO:0000256" key="1">
    <source>
        <dbReference type="ARBA" id="ARBA00004448"/>
    </source>
</evidence>
<name>A0A4W5MUN0_9TELE</name>
<evidence type="ECO:0000256" key="7">
    <source>
        <dbReference type="ARBA" id="ARBA00022989"/>
    </source>
</evidence>
<dbReference type="Gene3D" id="1.50.40.10">
    <property type="entry name" value="Mitochondrial carrier domain"/>
    <property type="match status" value="2"/>
</dbReference>
<evidence type="ECO:0000256" key="4">
    <source>
        <dbReference type="ARBA" id="ARBA00022692"/>
    </source>
</evidence>
<dbReference type="PANTHER" id="PTHR45624:SF6">
    <property type="entry name" value="SOLUTE CARRIER FAMILY 25 MEMBER 45"/>
    <property type="match status" value="1"/>
</dbReference>
<dbReference type="FunFam" id="1.50.40.10:FF:000049">
    <property type="entry name" value="Solute carrier family 25 member 45"/>
    <property type="match status" value="1"/>
</dbReference>
<dbReference type="InterPro" id="IPR002067">
    <property type="entry name" value="MCP"/>
</dbReference>
<dbReference type="SUPFAM" id="SSF103506">
    <property type="entry name" value="Mitochondrial carrier"/>
    <property type="match status" value="1"/>
</dbReference>
<dbReference type="GO" id="GO:0022857">
    <property type="term" value="F:transmembrane transporter activity"/>
    <property type="evidence" value="ECO:0007669"/>
    <property type="project" value="TreeGrafter"/>
</dbReference>
<feature type="repeat" description="Solcar" evidence="10">
    <location>
        <begin position="18"/>
        <end position="101"/>
    </location>
</feature>
<evidence type="ECO:0000256" key="11">
    <source>
        <dbReference type="RuleBase" id="RU000488"/>
    </source>
</evidence>
<keyword evidence="8" id="KW-0496">Mitochondrion</keyword>
<protein>
    <submittedName>
        <fullName evidence="13">Solute carrier family 25 member 45</fullName>
    </submittedName>
</protein>
<feature type="transmembrane region" description="Helical" evidence="12">
    <location>
        <begin position="217"/>
        <end position="236"/>
    </location>
</feature>
<evidence type="ECO:0000256" key="12">
    <source>
        <dbReference type="SAM" id="Phobius"/>
    </source>
</evidence>
<comment type="subcellular location">
    <subcellularLocation>
        <location evidence="1">Mitochondrion inner membrane</location>
        <topology evidence="1">Multi-pass membrane protein</topology>
    </subcellularLocation>
</comment>
<reference evidence="14" key="1">
    <citation type="submission" date="2018-06" db="EMBL/GenBank/DDBJ databases">
        <title>Genome assembly of Danube salmon.</title>
        <authorList>
            <person name="Macqueen D.J."/>
            <person name="Gundappa M.K."/>
        </authorList>
    </citation>
    <scope>NUCLEOTIDE SEQUENCE [LARGE SCALE GENOMIC DNA]</scope>
</reference>
<feature type="transmembrane region" description="Helical" evidence="12">
    <location>
        <begin position="20"/>
        <end position="38"/>
    </location>
</feature>
<keyword evidence="14" id="KW-1185">Reference proteome</keyword>
<keyword evidence="5" id="KW-0677">Repeat</keyword>
<keyword evidence="9 10" id="KW-0472">Membrane</keyword>
<dbReference type="AlphaFoldDB" id="A0A4W5MUN0"/>
<dbReference type="InterPro" id="IPR023395">
    <property type="entry name" value="MCP_dom_sf"/>
</dbReference>
<dbReference type="Proteomes" id="UP000314982">
    <property type="component" value="Unassembled WGS sequence"/>
</dbReference>
<dbReference type="InterPro" id="IPR050567">
    <property type="entry name" value="Mitochondrial_Carrier"/>
</dbReference>
<keyword evidence="4 10" id="KW-0812">Transmembrane</keyword>
<keyword evidence="3 11" id="KW-0813">Transport</keyword>
<dbReference type="InterPro" id="IPR018108">
    <property type="entry name" value="MCP_transmembrane"/>
</dbReference>
<dbReference type="STRING" id="62062.ENSHHUP00000042671"/>
<evidence type="ECO:0000313" key="13">
    <source>
        <dbReference type="Ensembl" id="ENSHHUP00000042671.1"/>
    </source>
</evidence>
<dbReference type="Ensembl" id="ENSHHUT00000044283.1">
    <property type="protein sequence ID" value="ENSHHUP00000042671.1"/>
    <property type="gene ID" value="ENSHHUG00000026263.1"/>
</dbReference>
<evidence type="ECO:0000256" key="8">
    <source>
        <dbReference type="ARBA" id="ARBA00023128"/>
    </source>
</evidence>
<evidence type="ECO:0000256" key="6">
    <source>
        <dbReference type="ARBA" id="ARBA00022792"/>
    </source>
</evidence>
<dbReference type="GeneTree" id="ENSGT00940000161002"/>
<dbReference type="PROSITE" id="PS50920">
    <property type="entry name" value="SOLCAR"/>
    <property type="match status" value="3"/>
</dbReference>
<organism evidence="13 14">
    <name type="scientific">Hucho hucho</name>
    <name type="common">huchen</name>
    <dbReference type="NCBI Taxonomy" id="62062"/>
    <lineage>
        <taxon>Eukaryota</taxon>
        <taxon>Metazoa</taxon>
        <taxon>Chordata</taxon>
        <taxon>Craniata</taxon>
        <taxon>Vertebrata</taxon>
        <taxon>Euteleostomi</taxon>
        <taxon>Actinopterygii</taxon>
        <taxon>Neopterygii</taxon>
        <taxon>Teleostei</taxon>
        <taxon>Protacanthopterygii</taxon>
        <taxon>Salmoniformes</taxon>
        <taxon>Salmonidae</taxon>
        <taxon>Salmoninae</taxon>
        <taxon>Hucho</taxon>
    </lineage>
</organism>
<dbReference type="PRINTS" id="PR00926">
    <property type="entry name" value="MITOCARRIER"/>
</dbReference>
<reference evidence="13" key="3">
    <citation type="submission" date="2025-09" db="UniProtKB">
        <authorList>
            <consortium name="Ensembl"/>
        </authorList>
    </citation>
    <scope>IDENTIFICATION</scope>
</reference>
<keyword evidence="7 12" id="KW-1133">Transmembrane helix</keyword>
<evidence type="ECO:0000256" key="3">
    <source>
        <dbReference type="ARBA" id="ARBA00022448"/>
    </source>
</evidence>
<evidence type="ECO:0000256" key="10">
    <source>
        <dbReference type="PROSITE-ProRule" id="PRU00282"/>
    </source>
</evidence>
<sequence>MVYQTVYHSVSKQLSKPTMPFVEFIAGCISGAVGLAFGHPMDTVKVRLQTQVKYKGIFDCVARTYTREGIPGFFKGMAFPVLTTGITNAVVFGSYSNALDCLTQSQWNDRIQGNPASASAVFAAGCFSGLAQVVVTAPVDLVKVRLQSQTKGWAGVGGDGYRGPIHCMTVILREEGPRGLFRGGLALTLRDVPCYGIYFLPYEISCRFLTEEGKRPGTFAVLMAGGVAGVVTWAFATPMDVVKARLQMSGAGGRVYRGLLHCMSVSLKEEGVRVFFKGLLLNSLRAFPVNAITFLSYESLMRFLTRPPAD</sequence>
<accession>A0A4W5MUN0</accession>
<evidence type="ECO:0000313" key="14">
    <source>
        <dbReference type="Proteomes" id="UP000314982"/>
    </source>
</evidence>
<feature type="repeat" description="Solcar" evidence="10">
    <location>
        <begin position="116"/>
        <end position="208"/>
    </location>
</feature>
<evidence type="ECO:0000256" key="2">
    <source>
        <dbReference type="ARBA" id="ARBA00006375"/>
    </source>
</evidence>
<reference evidence="13" key="2">
    <citation type="submission" date="2025-08" db="UniProtKB">
        <authorList>
            <consortium name="Ensembl"/>
        </authorList>
    </citation>
    <scope>IDENTIFICATION</scope>
</reference>